<dbReference type="Gene3D" id="3.30.565.10">
    <property type="entry name" value="Histidine kinase-like ATPase, C-terminal domain"/>
    <property type="match status" value="1"/>
</dbReference>
<evidence type="ECO:0000313" key="5">
    <source>
        <dbReference type="Proteomes" id="UP001521150"/>
    </source>
</evidence>
<evidence type="ECO:0000259" key="2">
    <source>
        <dbReference type="Pfam" id="PF13581"/>
    </source>
</evidence>
<organism evidence="4 5">
    <name type="scientific">Kibdelosporangium philippinense</name>
    <dbReference type="NCBI Taxonomy" id="211113"/>
    <lineage>
        <taxon>Bacteria</taxon>
        <taxon>Bacillati</taxon>
        <taxon>Actinomycetota</taxon>
        <taxon>Actinomycetes</taxon>
        <taxon>Pseudonocardiales</taxon>
        <taxon>Pseudonocardiaceae</taxon>
        <taxon>Kibdelosporangium</taxon>
    </lineage>
</organism>
<dbReference type="GO" id="GO:0016301">
    <property type="term" value="F:kinase activity"/>
    <property type="evidence" value="ECO:0007669"/>
    <property type="project" value="UniProtKB-KW"/>
</dbReference>
<dbReference type="InterPro" id="IPR036890">
    <property type="entry name" value="HATPase_C_sf"/>
</dbReference>
<reference evidence="4 5" key="1">
    <citation type="submission" date="2021-12" db="EMBL/GenBank/DDBJ databases">
        <title>Genome sequence of Kibdelosporangium philippinense ATCC 49844.</title>
        <authorList>
            <person name="Fedorov E.A."/>
            <person name="Omeragic M."/>
            <person name="Shalygina K.F."/>
            <person name="Maclea K.S."/>
        </authorList>
    </citation>
    <scope>NUCLEOTIDE SEQUENCE [LARGE SCALE GENOMIC DNA]</scope>
    <source>
        <strain evidence="4 5">ATCC 49844</strain>
    </source>
</reference>
<name>A0ABS8Z4C0_9PSEU</name>
<dbReference type="InterPro" id="IPR025847">
    <property type="entry name" value="MEDS_domain"/>
</dbReference>
<dbReference type="InterPro" id="IPR050267">
    <property type="entry name" value="Anti-sigma-factor_SerPK"/>
</dbReference>
<comment type="caution">
    <text evidence="4">The sequence shown here is derived from an EMBL/GenBank/DDBJ whole genome shotgun (WGS) entry which is preliminary data.</text>
</comment>
<keyword evidence="4" id="KW-0418">Kinase</keyword>
<proteinExistence type="predicted"/>
<dbReference type="EMBL" id="JAJVCN010000001">
    <property type="protein sequence ID" value="MCE7002768.1"/>
    <property type="molecule type" value="Genomic_DNA"/>
</dbReference>
<sequence>MAQDPFVHPALFYRGTDEYIAGTVPFIAEGLAKGEPVAVAVPGPQLDLIRQSLGTSAAQVKLLDMTEEGRNPGRIIPGVLRAFADEHRGRVRIIGEPIWPDRSVVEYPACAQHEALINRAFAGRRATILCPYDTEGLSPTVLADAFRTHPTVIDTDGPRASASFAPDVVVATYNQPLVAPHDAECRMVDATSLGELRRCVKKFAAHAGLAPDRTTDLVLTVDELAANSVRHGGGIGTVYLWIEPDTLLCQVSDAGYIRNPLAGRVPALARQLGGRGLLLVNQLADLVRMHTTPTGTTVRVYFSLPRPRGPLLGGHTY</sequence>
<dbReference type="RefSeq" id="WP_233724257.1">
    <property type="nucleotide sequence ID" value="NZ_JAJVCN010000001.1"/>
</dbReference>
<dbReference type="InterPro" id="IPR003594">
    <property type="entry name" value="HATPase_dom"/>
</dbReference>
<gene>
    <name evidence="4" type="ORF">LWC34_07980</name>
</gene>
<protein>
    <submittedName>
        <fullName evidence="4">Sensor histidine kinase</fullName>
    </submittedName>
</protein>
<feature type="domain" description="Histidine kinase/HSP90-like ATPase" evidence="2">
    <location>
        <begin position="189"/>
        <end position="301"/>
    </location>
</feature>
<dbReference type="Proteomes" id="UP001521150">
    <property type="component" value="Unassembled WGS sequence"/>
</dbReference>
<dbReference type="PANTHER" id="PTHR35526:SF3">
    <property type="entry name" value="ANTI-SIGMA-F FACTOR RSBW"/>
    <property type="match status" value="1"/>
</dbReference>
<feature type="domain" description="MEDS" evidence="3">
    <location>
        <begin position="8"/>
        <end position="150"/>
    </location>
</feature>
<keyword evidence="5" id="KW-1185">Reference proteome</keyword>
<evidence type="ECO:0000313" key="4">
    <source>
        <dbReference type="EMBL" id="MCE7002768.1"/>
    </source>
</evidence>
<accession>A0ABS8Z4C0</accession>
<dbReference type="Pfam" id="PF14417">
    <property type="entry name" value="MEDS"/>
    <property type="match status" value="1"/>
</dbReference>
<dbReference type="InterPro" id="IPR047718">
    <property type="entry name" value="RsbA-like_anti_sig"/>
</dbReference>
<dbReference type="Pfam" id="PF13581">
    <property type="entry name" value="HATPase_c_2"/>
    <property type="match status" value="1"/>
</dbReference>
<dbReference type="PANTHER" id="PTHR35526">
    <property type="entry name" value="ANTI-SIGMA-F FACTOR RSBW-RELATED"/>
    <property type="match status" value="1"/>
</dbReference>
<evidence type="ECO:0000259" key="3">
    <source>
        <dbReference type="Pfam" id="PF14417"/>
    </source>
</evidence>
<evidence type="ECO:0000256" key="1">
    <source>
        <dbReference type="ARBA" id="ARBA00022527"/>
    </source>
</evidence>
<dbReference type="SUPFAM" id="SSF55874">
    <property type="entry name" value="ATPase domain of HSP90 chaperone/DNA topoisomerase II/histidine kinase"/>
    <property type="match status" value="1"/>
</dbReference>
<keyword evidence="4" id="KW-0808">Transferase</keyword>
<dbReference type="CDD" id="cd16936">
    <property type="entry name" value="HATPase_RsbW-like"/>
    <property type="match status" value="1"/>
</dbReference>
<keyword evidence="1" id="KW-0723">Serine/threonine-protein kinase</keyword>
<dbReference type="NCBIfam" id="NF041045">
    <property type="entry name" value="RsbA_anti_sig"/>
    <property type="match status" value="1"/>
</dbReference>